<feature type="domain" description="Tail protein NMB1110-like third" evidence="3">
    <location>
        <begin position="227"/>
        <end position="279"/>
    </location>
</feature>
<accession>A0A9X4MFL8</accession>
<dbReference type="InterPro" id="IPR054482">
    <property type="entry name" value="NMB1110-like_3rd"/>
</dbReference>
<gene>
    <name evidence="4" type="ORF">OLX77_04630</name>
</gene>
<dbReference type="RefSeq" id="WP_307632415.1">
    <property type="nucleotide sequence ID" value="NZ_JAPHEH010000001.1"/>
</dbReference>
<sequence>MPPDNVTLQIGGQRIERFASYSVEADIYTADDAFSLEVAAPEIEIKRGQQCQLYVNDTLELTGIIDKRSRKYDKSGSLVMRIEGRDLMGLLVDSYCEEFVTVQGKKLSELAAMLLKTVPFINRKQIQYQENIVGKLKGKKRSVDTPLIGYLDTPQKISQIAPGMTVFEVLRTYAASRGLMFFALADGTLVFGRPKAKGEPMFTLTNTKSGVGNNVLEGEEVDDISKRYSKVTVIGQAQGQDDDGMDATKITTKGVVEDKELPFYKPFVTRDNNDSQSPALHARFLMEQQRHQGYQLHYKVQGHSQNGKNWQINELCEVHDEVLGVDGVFLIYGRTFDRSRSDGTITRLKLGPPGLVQ</sequence>
<dbReference type="InterPro" id="IPR026276">
    <property type="entry name" value="Baseplate_GpP"/>
</dbReference>
<dbReference type="Gene3D" id="3.55.50.10">
    <property type="entry name" value="Baseplate protein-like domains"/>
    <property type="match status" value="1"/>
</dbReference>
<dbReference type="Proteomes" id="UP001154240">
    <property type="component" value="Unassembled WGS sequence"/>
</dbReference>
<evidence type="ECO:0000313" key="4">
    <source>
        <dbReference type="EMBL" id="MDG4475443.1"/>
    </source>
</evidence>
<name>A0A9X4MFL8_9BACT</name>
<dbReference type="SUPFAM" id="SSF69279">
    <property type="entry name" value="Phage tail proteins"/>
    <property type="match status" value="2"/>
</dbReference>
<dbReference type="InterPro" id="IPR023399">
    <property type="entry name" value="Baseplate-like_2-layer_sand"/>
</dbReference>
<dbReference type="InterPro" id="IPR049354">
    <property type="entry name" value="GpP-like_N"/>
</dbReference>
<dbReference type="Pfam" id="PF22630">
    <property type="entry name" value="NMB1110_3rd"/>
    <property type="match status" value="1"/>
</dbReference>
<feature type="domain" description="Tail protein NMB1110-like C-terminal" evidence="2">
    <location>
        <begin position="290"/>
        <end position="350"/>
    </location>
</feature>
<comment type="caution">
    <text evidence="4">The sequence shown here is derived from an EMBL/GenBank/DDBJ whole genome shotgun (WGS) entry which is preliminary data.</text>
</comment>
<dbReference type="Pfam" id="PF21683">
    <property type="entry name" value="GpP-like_1st"/>
    <property type="match status" value="1"/>
</dbReference>
<evidence type="ECO:0000313" key="5">
    <source>
        <dbReference type="Proteomes" id="UP001154240"/>
    </source>
</evidence>
<reference evidence="4" key="2">
    <citation type="submission" date="2022-10" db="EMBL/GenBank/DDBJ databases">
        <authorList>
            <person name="Aronson H.S."/>
        </authorList>
    </citation>
    <scope>NUCLEOTIDE SEQUENCE</scope>
    <source>
        <strain evidence="4">RS19-109</strain>
    </source>
</reference>
<dbReference type="EMBL" id="JAPHEH010000001">
    <property type="protein sequence ID" value="MDG4475443.1"/>
    <property type="molecule type" value="Genomic_DNA"/>
</dbReference>
<proteinExistence type="predicted"/>
<dbReference type="PIRSF" id="PIRSF004440">
    <property type="entry name" value="GpP"/>
    <property type="match status" value="1"/>
</dbReference>
<dbReference type="Gene3D" id="2.30.300.10">
    <property type="entry name" value="Baseplate protein-like domain - beta roll fold"/>
    <property type="match status" value="1"/>
</dbReference>
<feature type="domain" description="Baseplate hub protein gp44-like N-terminal" evidence="1">
    <location>
        <begin position="6"/>
        <end position="86"/>
    </location>
</feature>
<dbReference type="AlphaFoldDB" id="A0A9X4MFL8"/>
<evidence type="ECO:0000259" key="3">
    <source>
        <dbReference type="Pfam" id="PF22630"/>
    </source>
</evidence>
<evidence type="ECO:0000259" key="1">
    <source>
        <dbReference type="Pfam" id="PF21683"/>
    </source>
</evidence>
<evidence type="ECO:0000259" key="2">
    <source>
        <dbReference type="Pfam" id="PF22174"/>
    </source>
</evidence>
<dbReference type="Pfam" id="PF22174">
    <property type="entry name" value="NMB1110-like_C"/>
    <property type="match status" value="1"/>
</dbReference>
<reference evidence="4" key="1">
    <citation type="journal article" date="2022" name="bioRxiv">
        <title>Thiovibrio frasassiensisgen. nov., sp. nov., an autotrophic, elemental sulfur disproportionating bacterium isolated from sulfidic karst sediment, and proposal of Thiovibrionaceae fam. nov.</title>
        <authorList>
            <person name="Aronson H."/>
            <person name="Thomas C."/>
            <person name="Bhattacharyya M."/>
            <person name="Eckstein S."/>
            <person name="Jensen S."/>
            <person name="Barco R."/>
            <person name="Macalady J."/>
            <person name="Amend J."/>
        </authorList>
    </citation>
    <scope>NUCLEOTIDE SEQUENCE</scope>
    <source>
        <strain evidence="4">RS19-109</strain>
    </source>
</reference>
<dbReference type="InterPro" id="IPR054034">
    <property type="entry name" value="NMB1110-like_C"/>
</dbReference>
<organism evidence="4 5">
    <name type="scientific">Thiovibrio frasassiensis</name>
    <dbReference type="NCBI Taxonomy" id="2984131"/>
    <lineage>
        <taxon>Bacteria</taxon>
        <taxon>Pseudomonadati</taxon>
        <taxon>Thermodesulfobacteriota</taxon>
        <taxon>Desulfobulbia</taxon>
        <taxon>Desulfobulbales</taxon>
        <taxon>Thiovibrionaceae</taxon>
        <taxon>Thiovibrio</taxon>
    </lineage>
</organism>
<protein>
    <submittedName>
        <fullName evidence="4">Uncharacterized protein</fullName>
    </submittedName>
</protein>
<keyword evidence="5" id="KW-1185">Reference proteome</keyword>
<dbReference type="Gene3D" id="3.30.1920.10">
    <property type="entry name" value="Baseplate protein-like domains - 2 layer sandwich fold"/>
    <property type="match status" value="1"/>
</dbReference>